<evidence type="ECO:0000313" key="2">
    <source>
        <dbReference type="Proteomes" id="UP001595384"/>
    </source>
</evidence>
<reference evidence="2" key="1">
    <citation type="journal article" date="2019" name="Int. J. Syst. Evol. Microbiol.">
        <title>The Global Catalogue of Microorganisms (GCM) 10K type strain sequencing project: providing services to taxonomists for standard genome sequencing and annotation.</title>
        <authorList>
            <consortium name="The Broad Institute Genomics Platform"/>
            <consortium name="The Broad Institute Genome Sequencing Center for Infectious Disease"/>
            <person name="Wu L."/>
            <person name="Ma J."/>
        </authorList>
    </citation>
    <scope>NUCLEOTIDE SEQUENCE [LARGE SCALE GENOMIC DNA]</scope>
    <source>
        <strain evidence="2">KCTC 62784</strain>
    </source>
</reference>
<dbReference type="EMBL" id="JBHRSE010000114">
    <property type="protein sequence ID" value="MFC3025264.1"/>
    <property type="molecule type" value="Genomic_DNA"/>
</dbReference>
<gene>
    <name evidence="1" type="ORF">ACFODT_15785</name>
</gene>
<organism evidence="1 2">
    <name type="scientific">Vibrio zhugei</name>
    <dbReference type="NCBI Taxonomy" id="2479546"/>
    <lineage>
        <taxon>Bacteria</taxon>
        <taxon>Pseudomonadati</taxon>
        <taxon>Pseudomonadota</taxon>
        <taxon>Gammaproteobacteria</taxon>
        <taxon>Vibrionales</taxon>
        <taxon>Vibrionaceae</taxon>
        <taxon>Vibrio</taxon>
    </lineage>
</organism>
<evidence type="ECO:0000313" key="1">
    <source>
        <dbReference type="EMBL" id="MFC3025264.1"/>
    </source>
</evidence>
<sequence>MTKQLHNLDQAIIKLLQQQGLIKKEAEARLKQEVYKLDASEVAKIKNYTTHFGLRSQDVMINEILELRREAMYNRLIREAEAPRMLPSSRVSPRYFEASMAH</sequence>
<dbReference type="Proteomes" id="UP001595384">
    <property type="component" value="Unassembled WGS sequence"/>
</dbReference>
<dbReference type="RefSeq" id="WP_123015010.1">
    <property type="nucleotide sequence ID" value="NZ_AP024912.1"/>
</dbReference>
<accession>A0ABV7CEE3</accession>
<keyword evidence="2" id="KW-1185">Reference proteome</keyword>
<protein>
    <submittedName>
        <fullName evidence="1">Uncharacterized protein</fullName>
    </submittedName>
</protein>
<proteinExistence type="predicted"/>
<name>A0ABV7CEE3_9VIBR</name>
<comment type="caution">
    <text evidence="1">The sequence shown here is derived from an EMBL/GenBank/DDBJ whole genome shotgun (WGS) entry which is preliminary data.</text>
</comment>